<dbReference type="PANTHER" id="PTHR10587">
    <property type="entry name" value="GLYCOSYL TRANSFERASE-RELATED"/>
    <property type="match status" value="1"/>
</dbReference>
<dbReference type="AlphaFoldDB" id="A0A4R2RIN9"/>
<dbReference type="GO" id="GO:0016810">
    <property type="term" value="F:hydrolase activity, acting on carbon-nitrogen (but not peptide) bonds"/>
    <property type="evidence" value="ECO:0007669"/>
    <property type="project" value="InterPro"/>
</dbReference>
<dbReference type="Proteomes" id="UP000294813">
    <property type="component" value="Unassembled WGS sequence"/>
</dbReference>
<dbReference type="GO" id="GO:0016020">
    <property type="term" value="C:membrane"/>
    <property type="evidence" value="ECO:0007669"/>
    <property type="project" value="TreeGrafter"/>
</dbReference>
<dbReference type="InterPro" id="IPR002509">
    <property type="entry name" value="NODB_dom"/>
</dbReference>
<evidence type="ECO:0000313" key="4">
    <source>
        <dbReference type="Proteomes" id="UP000294813"/>
    </source>
</evidence>
<evidence type="ECO:0000256" key="1">
    <source>
        <dbReference type="SAM" id="MobiDB-lite"/>
    </source>
</evidence>
<evidence type="ECO:0000313" key="3">
    <source>
        <dbReference type="EMBL" id="TCP63660.1"/>
    </source>
</evidence>
<dbReference type="InterPro" id="IPR011330">
    <property type="entry name" value="Glyco_hydro/deAcase_b/a-brl"/>
</dbReference>
<dbReference type="SUPFAM" id="SSF88713">
    <property type="entry name" value="Glycoside hydrolase/deacetylase"/>
    <property type="match status" value="1"/>
</dbReference>
<dbReference type="PANTHER" id="PTHR10587:SF78">
    <property type="entry name" value="PEPTIDOGLYCAN-N-ACETYLMURAMIC ACID DEACETYLASE PDAA"/>
    <property type="match status" value="1"/>
</dbReference>
<gene>
    <name evidence="3" type="ORF">EDD73_1164</name>
</gene>
<dbReference type="PROSITE" id="PS51677">
    <property type="entry name" value="NODB"/>
    <property type="match status" value="1"/>
</dbReference>
<feature type="region of interest" description="Disordered" evidence="1">
    <location>
        <begin position="275"/>
        <end position="295"/>
    </location>
</feature>
<dbReference type="InterPro" id="IPR050248">
    <property type="entry name" value="Polysacc_deacetylase_ArnD"/>
</dbReference>
<name>A0A4R2RIN9_9FIRM</name>
<reference evidence="3 4" key="1">
    <citation type="submission" date="2019-03" db="EMBL/GenBank/DDBJ databases">
        <title>Genomic Encyclopedia of Type Strains, Phase IV (KMG-IV): sequencing the most valuable type-strain genomes for metagenomic binning, comparative biology and taxonomic classification.</title>
        <authorList>
            <person name="Goeker M."/>
        </authorList>
    </citation>
    <scope>NUCLEOTIDE SEQUENCE [LARGE SCALE GENOMIC DNA]</scope>
    <source>
        <strain evidence="3 4">DSM 11170</strain>
    </source>
</reference>
<feature type="domain" description="NodB homology" evidence="2">
    <location>
        <begin position="88"/>
        <end position="267"/>
    </location>
</feature>
<protein>
    <submittedName>
        <fullName evidence="3">Peptidoglycan-N-acetylmuramic acid deacetylase</fullName>
    </submittedName>
</protein>
<sequence length="295" mass="33091">MLSLRQIITLLILFITTVFIGAKGLALWHPPQPEEMYPFNFAAAPGQDSKLGWGFVRSKNEVPPYVPEWEKELLQAYDAVYMLPGDERRISLTFDMGYERAGATPRILDILDRHQVKATFFLTGHWVDTQPELLNQIAQKGHIIGNHTRNHPDLTNITPDQRAEEILSLHRKIEQTANYSPRYLRPPEGRFSRESLNACRNLGYQTVFWSISAVDWLPTANAQEIHDTVLGQLHPGAIILLHGNAQAVVDQLESLIVDIKARNYQFVPLSVISTPAGPPAPTDTPAPPESPANPQ</sequence>
<dbReference type="EMBL" id="SLXT01000016">
    <property type="protein sequence ID" value="TCP63660.1"/>
    <property type="molecule type" value="Genomic_DNA"/>
</dbReference>
<feature type="compositionally biased region" description="Pro residues" evidence="1">
    <location>
        <begin position="276"/>
        <end position="295"/>
    </location>
</feature>
<dbReference type="GO" id="GO:0005975">
    <property type="term" value="P:carbohydrate metabolic process"/>
    <property type="evidence" value="ECO:0007669"/>
    <property type="project" value="InterPro"/>
</dbReference>
<evidence type="ECO:0000259" key="2">
    <source>
        <dbReference type="PROSITE" id="PS51677"/>
    </source>
</evidence>
<keyword evidence="4" id="KW-1185">Reference proteome</keyword>
<organism evidence="3 4">
    <name type="scientific">Heliophilum fasciatum</name>
    <dbReference type="NCBI Taxonomy" id="35700"/>
    <lineage>
        <taxon>Bacteria</taxon>
        <taxon>Bacillati</taxon>
        <taxon>Bacillota</taxon>
        <taxon>Clostridia</taxon>
        <taxon>Eubacteriales</taxon>
        <taxon>Heliobacteriaceae</taxon>
        <taxon>Heliophilum</taxon>
    </lineage>
</organism>
<dbReference type="Pfam" id="PF01522">
    <property type="entry name" value="Polysacc_deac_1"/>
    <property type="match status" value="1"/>
</dbReference>
<comment type="caution">
    <text evidence="3">The sequence shown here is derived from an EMBL/GenBank/DDBJ whole genome shotgun (WGS) entry which is preliminary data.</text>
</comment>
<proteinExistence type="predicted"/>
<dbReference type="Gene3D" id="3.20.20.370">
    <property type="entry name" value="Glycoside hydrolase/deacetylase"/>
    <property type="match status" value="1"/>
</dbReference>
<accession>A0A4R2RIN9</accession>